<feature type="transmembrane region" description="Helical" evidence="1">
    <location>
        <begin position="70"/>
        <end position="90"/>
    </location>
</feature>
<gene>
    <name evidence="2" type="ORF">Pfra01_002319200</name>
</gene>
<dbReference type="PANTHER" id="PTHR31061">
    <property type="entry name" value="LD22376P"/>
    <property type="match status" value="1"/>
</dbReference>
<organism evidence="2 3">
    <name type="scientific">Phytophthora fragariaefolia</name>
    <dbReference type="NCBI Taxonomy" id="1490495"/>
    <lineage>
        <taxon>Eukaryota</taxon>
        <taxon>Sar</taxon>
        <taxon>Stramenopiles</taxon>
        <taxon>Oomycota</taxon>
        <taxon>Peronosporomycetes</taxon>
        <taxon>Peronosporales</taxon>
        <taxon>Peronosporaceae</taxon>
        <taxon>Phytophthora</taxon>
    </lineage>
</organism>
<keyword evidence="1" id="KW-0472">Membrane</keyword>
<dbReference type="OrthoDB" id="2149840at2759"/>
<keyword evidence="1" id="KW-0812">Transmembrane</keyword>
<evidence type="ECO:0000313" key="2">
    <source>
        <dbReference type="EMBL" id="GMF55189.1"/>
    </source>
</evidence>
<keyword evidence="1" id="KW-1133">Transmembrane helix</keyword>
<dbReference type="AlphaFoldDB" id="A0A9W7D3C0"/>
<dbReference type="Proteomes" id="UP001165121">
    <property type="component" value="Unassembled WGS sequence"/>
</dbReference>
<comment type="caution">
    <text evidence="2">The sequence shown here is derived from an EMBL/GenBank/DDBJ whole genome shotgun (WGS) entry which is preliminary data.</text>
</comment>
<protein>
    <submittedName>
        <fullName evidence="2">Unnamed protein product</fullName>
    </submittedName>
</protein>
<name>A0A9W7D3C0_9STRA</name>
<feature type="transmembrane region" description="Helical" evidence="1">
    <location>
        <begin position="150"/>
        <end position="172"/>
    </location>
</feature>
<proteinExistence type="predicted"/>
<evidence type="ECO:0000256" key="1">
    <source>
        <dbReference type="SAM" id="Phobius"/>
    </source>
</evidence>
<dbReference type="PANTHER" id="PTHR31061:SF24">
    <property type="entry name" value="LD22376P"/>
    <property type="match status" value="1"/>
</dbReference>
<dbReference type="EMBL" id="BSXT01003670">
    <property type="protein sequence ID" value="GMF55189.1"/>
    <property type="molecule type" value="Genomic_DNA"/>
</dbReference>
<evidence type="ECO:0000313" key="3">
    <source>
        <dbReference type="Proteomes" id="UP001165121"/>
    </source>
</evidence>
<accession>A0A9W7D3C0</accession>
<feature type="transmembrane region" description="Helical" evidence="1">
    <location>
        <begin position="224"/>
        <end position="245"/>
    </location>
</feature>
<keyword evidence="3" id="KW-1185">Reference proteome</keyword>
<reference evidence="2" key="1">
    <citation type="submission" date="2023-04" db="EMBL/GenBank/DDBJ databases">
        <title>Phytophthora fragariaefolia NBRC 109709.</title>
        <authorList>
            <person name="Ichikawa N."/>
            <person name="Sato H."/>
            <person name="Tonouchi N."/>
        </authorList>
    </citation>
    <scope>NUCLEOTIDE SEQUENCE</scope>
    <source>
        <strain evidence="2">NBRC 109709</strain>
    </source>
</reference>
<sequence>MGIAQRTMKLFILGLFINKADNWSDWRIPGVLQALSAAYLIVSVADWGLSRRPGRSFSQNHVSKFVGWHFVFGVIPLILVNLLITFTLPVPGFPTGYIGPGGLADGGEYRNCTGGAHLYVDSLVFEIQHLLQTPTCQQRYKTGPYDPEGLLNWLMVATTAYAGYLQGALFMIIQELSTTPAAEVQNRHTRHLVVCGSGLVLLSVLGGGLWVFPSGPWIPLNKNLWSLSYVLLSSGLAAWLLALLVKLIDGAESVKWSGAVCVAVGRNSISIYVMVLYPSVVFRVTGTSVASANLSFALRIARSVSTLCPICANTSERWRRSAPF</sequence>
<feature type="transmembrane region" description="Helical" evidence="1">
    <location>
        <begin position="192"/>
        <end position="212"/>
    </location>
</feature>